<accession>S2EAB5</accession>
<comment type="caution">
    <text evidence="2">The sequence shown here is derived from an EMBL/GenBank/DDBJ whole genome shotgun (WGS) entry which is preliminary data.</text>
</comment>
<name>S2EAB5_9ARCH</name>
<feature type="transmembrane region" description="Helical" evidence="1">
    <location>
        <begin position="749"/>
        <end position="768"/>
    </location>
</feature>
<proteinExistence type="predicted"/>
<keyword evidence="1" id="KW-0812">Transmembrane</keyword>
<dbReference type="InterPro" id="IPR013783">
    <property type="entry name" value="Ig-like_fold"/>
</dbReference>
<dbReference type="SUPFAM" id="SSF49373">
    <property type="entry name" value="Invasin/intimin cell-adhesion fragments"/>
    <property type="match status" value="1"/>
</dbReference>
<dbReference type="InterPro" id="IPR008964">
    <property type="entry name" value="Invasin/intimin_cell_adhesion"/>
</dbReference>
<evidence type="ECO:0000313" key="2">
    <source>
        <dbReference type="EMBL" id="EPA06346.1"/>
    </source>
</evidence>
<gene>
    <name evidence="2" type="ORF">BG20_I1249</name>
</gene>
<dbReference type="EMBL" id="AHJG01000068">
    <property type="protein sequence ID" value="EPA06346.1"/>
    <property type="molecule type" value="Genomic_DNA"/>
</dbReference>
<organism evidence="2 3">
    <name type="scientific">Candidatus Nitrosarchaeum limnium BG20</name>
    <dbReference type="NCBI Taxonomy" id="859192"/>
    <lineage>
        <taxon>Archaea</taxon>
        <taxon>Nitrososphaerota</taxon>
        <taxon>Nitrososphaeria</taxon>
        <taxon>Nitrosopumilales</taxon>
        <taxon>Nitrosopumilaceae</taxon>
        <taxon>Nitrosarchaeum</taxon>
    </lineage>
</organism>
<dbReference type="PATRIC" id="fig|859192.6.peg.487"/>
<dbReference type="RefSeq" id="WP_048096993.1">
    <property type="nucleotide sequence ID" value="NZ_AHJG01000068.1"/>
</dbReference>
<keyword evidence="3" id="KW-1185">Reference proteome</keyword>
<keyword evidence="1" id="KW-1133">Transmembrane helix</keyword>
<keyword evidence="1" id="KW-0472">Membrane</keyword>
<protein>
    <submittedName>
        <fullName evidence="2">Uncharacterized protein</fullName>
    </submittedName>
</protein>
<evidence type="ECO:0000256" key="1">
    <source>
        <dbReference type="SAM" id="Phobius"/>
    </source>
</evidence>
<sequence>MKLLLLGLIFLVFFTCVEKSFAIENNSEIEYNILPNKIHEHDTVILELFTTVQRQVQLEKINNLKVESHDKSIIDVVDTQEIHDYKTIVKLDARKEGETQLYVYVEGSKLLEIPIIVYGNNLPRHISLDIFPDMLNIAKNNQGIVTVVLTNENGIPVKADKDYLVKISYSKSGIISLSDSNIIISKGEFSSKQIITGMKDGIVTITAKTDDLETSELVTVEKNPKRTIEIVVVPEIVTSSKSSNTHLIAQLFSDGKLIEATSDITIHFKISSDSELVNTSKESDALTRIGYFQIKKGQTWGETTFSIQKGMENTYTVTATSQDPLVVVEKTFQTMNSEAYDDKEIKFYPLSSLANGNEQLIGVIYLEDANGHPVIANRDIIIPFSTSDKSIHIETAIVKKGTDSTLVYGDVGYFVPLDSEIAPQIQNFKPISLNIQGFNRDEVSLKTHLVSNTIQNNEERWITVYMESSDGNLFKFPEISQIQISDSKNFQIDKSKMQIFPYFILIPVRALDAGEEDVTLNIGEFETVISLTSTSSKPDSLKLDYSDNLFNGVKDTFAIQILNSQGLPIEANEDIEVQIFSSDPTVINFPNKVIIPKNSSFVKLEITPKMPGKADVSLVSAGLPIDSEEITVEEATPSIQISSENIVNEGDSFIVSIQAKQNGMPLQNAHINWELEGGITTISDQKTGPTGEAIASVIATSKDAVKIIASIDNGPIQSAFASKIVKVNATTQDISEESTKSFKKPEMGGFDPVLIVIPALIGGVVIFMKKKKQSNLISKNIVIRKYVKFLIKNLKFT</sequence>
<dbReference type="OrthoDB" id="3157at2157"/>
<dbReference type="Proteomes" id="UP000014065">
    <property type="component" value="Unassembled WGS sequence"/>
</dbReference>
<reference evidence="2 3" key="1">
    <citation type="journal article" date="2012" name="J. Bacteriol.">
        <title>Genome Sequence of "Candidatus Nitrosoarchaeum limnia" BG20, a Low-Salinity Ammonia-Oxidizing Archaeon from the San Francisco Bay Estuary.</title>
        <authorList>
            <person name="Mosier A.C."/>
            <person name="Allen E.E."/>
            <person name="Kim M."/>
            <person name="Ferriera S."/>
            <person name="Francis C.A."/>
        </authorList>
    </citation>
    <scope>NUCLEOTIDE SEQUENCE [LARGE SCALE GENOMIC DNA]</scope>
    <source>
        <strain evidence="2 3">BG20</strain>
    </source>
</reference>
<dbReference type="Gene3D" id="2.60.40.10">
    <property type="entry name" value="Immunoglobulins"/>
    <property type="match status" value="1"/>
</dbReference>
<evidence type="ECO:0000313" key="3">
    <source>
        <dbReference type="Proteomes" id="UP000014065"/>
    </source>
</evidence>
<dbReference type="AlphaFoldDB" id="S2EAB5"/>